<dbReference type="GO" id="GO:0034194">
    <property type="term" value="P:D-galactonate catabolic process"/>
    <property type="evidence" value="ECO:0007669"/>
    <property type="project" value="InterPro"/>
</dbReference>
<dbReference type="InterPro" id="IPR043129">
    <property type="entry name" value="ATPase_NBD"/>
</dbReference>
<reference evidence="1 2" key="1">
    <citation type="journal article" date="2014" name="Genome Announc.">
        <title>Genome Sequence and Methylome of Soil Bacterium Gemmatirosa kalamazoonensis KBS708T, a Member of the Rarely Cultivated Gemmatimonadetes Phylum.</title>
        <authorList>
            <person name="Debruyn J.M."/>
            <person name="Radosevich M."/>
            <person name="Wommack K.E."/>
            <person name="Polson S.W."/>
            <person name="Hauser L.J."/>
            <person name="Fawaz M.N."/>
            <person name="Korlach J."/>
            <person name="Tsai Y.C."/>
        </authorList>
    </citation>
    <scope>NUCLEOTIDE SEQUENCE [LARGE SCALE GENOMIC DNA]</scope>
    <source>
        <strain evidence="1 2">KBS708</strain>
    </source>
</reference>
<dbReference type="HOGENOM" id="CLU_058005_2_0_0"/>
<dbReference type="InterPro" id="IPR042257">
    <property type="entry name" value="DGOK_C"/>
</dbReference>
<dbReference type="eggNOG" id="COG3734">
    <property type="taxonomic scope" value="Bacteria"/>
</dbReference>
<dbReference type="AlphaFoldDB" id="W0RQM1"/>
<accession>W0RQM1</accession>
<dbReference type="STRING" id="861299.J421_4306"/>
<dbReference type="InterPro" id="IPR042258">
    <property type="entry name" value="DGOK_N"/>
</dbReference>
<protein>
    <submittedName>
        <fullName evidence="1">2-keto-3-deoxy-galactonokinase</fullName>
    </submittedName>
</protein>
<gene>
    <name evidence="1" type="ORF">J421_4306</name>
</gene>
<dbReference type="Proteomes" id="UP000019151">
    <property type="component" value="Chromosome"/>
</dbReference>
<dbReference type="EMBL" id="CP007128">
    <property type="protein sequence ID" value="AHG91843.1"/>
    <property type="molecule type" value="Genomic_DNA"/>
</dbReference>
<organism evidence="1 2">
    <name type="scientific">Gemmatirosa kalamazoonensis</name>
    <dbReference type="NCBI Taxonomy" id="861299"/>
    <lineage>
        <taxon>Bacteria</taxon>
        <taxon>Pseudomonadati</taxon>
        <taxon>Gemmatimonadota</taxon>
        <taxon>Gemmatimonadia</taxon>
        <taxon>Gemmatimonadales</taxon>
        <taxon>Gemmatimonadaceae</taxon>
        <taxon>Gemmatirosa</taxon>
    </lineage>
</organism>
<dbReference type="Gene3D" id="3.30.420.310">
    <property type="entry name" value="2-keto-3-deoxy-galactonokinase, C-terminal domain"/>
    <property type="match status" value="1"/>
</dbReference>
<dbReference type="OrthoDB" id="256574at2"/>
<keyword evidence="1" id="KW-0418">Kinase</keyword>
<name>W0RQM1_9BACT</name>
<evidence type="ECO:0000313" key="1">
    <source>
        <dbReference type="EMBL" id="AHG91843.1"/>
    </source>
</evidence>
<dbReference type="PATRIC" id="fig|861299.3.peg.4365"/>
<sequence>MNPQESSPGPSSLIALDWGTTTLRAYLLDARGTVLATRAEPWGIMRLPAGGFAAAFDDVVSALGAVDLPAIACGMVGSAHGWIAAPYCPVPAGETELAAALAPVPDRRVHVVPGVERRGERPDLMRGEETQIVGALALHPELARRATFVLPGTHAKWARVVDGRVHDFATYMTGELFAVLRDHSILGRPARDTEAPSAAESADAFARGVRAATGAPSGLAPLLFSARAAVVTGAVAAAASLDHLSGLLLGDEIRSALATAGPPDALVGDPALCARYARALALLGHHDVPVIADAAPAGLWRIAVHAHIIPA</sequence>
<dbReference type="SUPFAM" id="SSF53067">
    <property type="entry name" value="Actin-like ATPase domain"/>
    <property type="match status" value="1"/>
</dbReference>
<dbReference type="Pfam" id="PF05035">
    <property type="entry name" value="DGOK"/>
    <property type="match status" value="1"/>
</dbReference>
<evidence type="ECO:0000313" key="2">
    <source>
        <dbReference type="Proteomes" id="UP000019151"/>
    </source>
</evidence>
<dbReference type="InParanoid" id="W0RQM1"/>
<dbReference type="RefSeq" id="WP_104022929.1">
    <property type="nucleotide sequence ID" value="NZ_CP007128.1"/>
</dbReference>
<proteinExistence type="predicted"/>
<keyword evidence="2" id="KW-1185">Reference proteome</keyword>
<dbReference type="InterPro" id="IPR007729">
    <property type="entry name" value="DGOK"/>
</dbReference>
<dbReference type="KEGG" id="gba:J421_4306"/>
<keyword evidence="1" id="KW-0808">Transferase</keyword>
<dbReference type="GO" id="GO:0008671">
    <property type="term" value="F:2-dehydro-3-deoxygalactonokinase activity"/>
    <property type="evidence" value="ECO:0007669"/>
    <property type="project" value="InterPro"/>
</dbReference>
<dbReference type="Gene3D" id="3.30.420.300">
    <property type="entry name" value="2-keto-3-deoxy-galactonokinase, substrate binding domain"/>
    <property type="match status" value="1"/>
</dbReference>